<gene>
    <name evidence="3" type="ORF">NLS_LOCUS4887</name>
</gene>
<dbReference type="PROSITE" id="PS50005">
    <property type="entry name" value="TPR"/>
    <property type="match status" value="1"/>
</dbReference>
<protein>
    <submittedName>
        <fullName evidence="3">Uncharacterized protein</fullName>
    </submittedName>
</protein>
<dbReference type="Pfam" id="PF13181">
    <property type="entry name" value="TPR_8"/>
    <property type="match status" value="2"/>
</dbReference>
<keyword evidence="4" id="KW-1185">Reference proteome</keyword>
<dbReference type="GO" id="GO:0034464">
    <property type="term" value="C:BBSome"/>
    <property type="evidence" value="ECO:0007669"/>
    <property type="project" value="InterPro"/>
</dbReference>
<dbReference type="InterPro" id="IPR011990">
    <property type="entry name" value="TPR-like_helical_dom_sf"/>
</dbReference>
<name>A0A3P6SYH3_LITSI</name>
<dbReference type="GO" id="GO:1905515">
    <property type="term" value="P:non-motile cilium assembly"/>
    <property type="evidence" value="ECO:0007669"/>
    <property type="project" value="InterPro"/>
</dbReference>
<dbReference type="SMART" id="SM00028">
    <property type="entry name" value="TPR"/>
    <property type="match status" value="9"/>
</dbReference>
<dbReference type="SUPFAM" id="SSF48452">
    <property type="entry name" value="TPR-like"/>
    <property type="match status" value="1"/>
</dbReference>
<dbReference type="PANTHER" id="PTHR44177">
    <property type="entry name" value="TETRATRICOPEPTIDE REPEAT PROTEIN 8"/>
    <property type="match status" value="1"/>
</dbReference>
<proteinExistence type="predicted"/>
<dbReference type="GO" id="GO:0036064">
    <property type="term" value="C:ciliary basal body"/>
    <property type="evidence" value="ECO:0007669"/>
    <property type="project" value="TreeGrafter"/>
</dbReference>
<accession>A0A3P6SYH3</accession>
<feature type="compositionally biased region" description="Polar residues" evidence="2">
    <location>
        <begin position="87"/>
        <end position="111"/>
    </location>
</feature>
<evidence type="ECO:0000313" key="4">
    <source>
        <dbReference type="Proteomes" id="UP000277928"/>
    </source>
</evidence>
<dbReference type="PANTHER" id="PTHR44177:SF1">
    <property type="entry name" value="TETRATRICOPEPTIDE REPEAT PROTEIN 8"/>
    <property type="match status" value="1"/>
</dbReference>
<keyword evidence="1" id="KW-0802">TPR repeat</keyword>
<dbReference type="Proteomes" id="UP000277928">
    <property type="component" value="Unassembled WGS sequence"/>
</dbReference>
<dbReference type="OMA" id="QMGVNSA"/>
<feature type="compositionally biased region" description="Low complexity" evidence="2">
    <location>
        <begin position="131"/>
        <end position="142"/>
    </location>
</feature>
<dbReference type="Gene3D" id="1.25.40.10">
    <property type="entry name" value="Tetratricopeptide repeat domain"/>
    <property type="match status" value="1"/>
</dbReference>
<dbReference type="OrthoDB" id="421121at2759"/>
<dbReference type="AlphaFoldDB" id="A0A3P6SYH3"/>
<organism evidence="3 4">
    <name type="scientific">Litomosoides sigmodontis</name>
    <name type="common">Filarial nematode worm</name>
    <dbReference type="NCBI Taxonomy" id="42156"/>
    <lineage>
        <taxon>Eukaryota</taxon>
        <taxon>Metazoa</taxon>
        <taxon>Ecdysozoa</taxon>
        <taxon>Nematoda</taxon>
        <taxon>Chromadorea</taxon>
        <taxon>Rhabditida</taxon>
        <taxon>Spirurina</taxon>
        <taxon>Spiruromorpha</taxon>
        <taxon>Filarioidea</taxon>
        <taxon>Onchocercidae</taxon>
        <taxon>Litomosoides</taxon>
    </lineage>
</organism>
<dbReference type="EMBL" id="UYRX01000335">
    <property type="protein sequence ID" value="VDK80386.1"/>
    <property type="molecule type" value="Genomic_DNA"/>
</dbReference>
<evidence type="ECO:0000256" key="2">
    <source>
        <dbReference type="SAM" id="MobiDB-lite"/>
    </source>
</evidence>
<feature type="region of interest" description="Disordered" evidence="2">
    <location>
        <begin position="84"/>
        <end position="142"/>
    </location>
</feature>
<dbReference type="InterPro" id="IPR019734">
    <property type="entry name" value="TPR_rpt"/>
</dbReference>
<dbReference type="CDD" id="cd21341">
    <property type="entry name" value="TTC8_N"/>
    <property type="match status" value="1"/>
</dbReference>
<feature type="repeat" description="TPR" evidence="1">
    <location>
        <begin position="389"/>
        <end position="422"/>
    </location>
</feature>
<dbReference type="InterPro" id="IPR028796">
    <property type="entry name" value="BBS8"/>
</dbReference>
<dbReference type="GO" id="GO:0097730">
    <property type="term" value="C:non-motile cilium"/>
    <property type="evidence" value="ECO:0007669"/>
    <property type="project" value="TreeGrafter"/>
</dbReference>
<dbReference type="STRING" id="42156.A0A3P6SYH3"/>
<evidence type="ECO:0000256" key="1">
    <source>
        <dbReference type="PROSITE-ProRule" id="PRU00339"/>
    </source>
</evidence>
<evidence type="ECO:0000313" key="3">
    <source>
        <dbReference type="EMBL" id="VDK80386.1"/>
    </source>
</evidence>
<sequence length="506" mass="57143">MCCASPMESDPSLLRALLHFKRNNIDEAMQICTSMLERNSTDQAAWSLKLSCLTEKFYIDELENDERGVAELFLDDTVLASKARPGTSLSRPTSSGQTSKQAIRPVSSSGRPISGVLRPETSVRRGTMEQTLRTSRTSRTARATSSSSARFTRFGTASMLSEPNGSFVNLSRLNIDKYAANPQVNRNLFEYVFYYEGDMRMAHQIAVIAANDASTTDWYWMKQLGKCCYRLGMFNDALKQFHSSLNYQKIPETYAYLAKTYCRIDQPLMAIEQYNLGLQAFRNDITLLTGLARVHECVGDVENCMKAYKLVLEQDPTNVEAIACIATNYFYNDQPEIALRYYRRILQVGVNSAELFMNLGLCCFFCQQFDLALSCIERAQVSANDEVIADIWYNTGNVFLSSGDVRMASRCFRLAIAADSNHAESVCNFAVLQMRDGKIAQSRSLFRSAIEKGPHLFEPCYNLALLSYQIGQFDESRTMVLKALELYPEHVHSRTILGHIEQMLNV</sequence>
<reference evidence="3 4" key="1">
    <citation type="submission" date="2018-08" db="EMBL/GenBank/DDBJ databases">
        <authorList>
            <person name="Laetsch R D."/>
            <person name="Stevens L."/>
            <person name="Kumar S."/>
            <person name="Blaxter L. M."/>
        </authorList>
    </citation>
    <scope>NUCLEOTIDE SEQUENCE [LARGE SCALE GENOMIC DNA]</scope>
</reference>